<keyword evidence="3" id="KW-1185">Reference proteome</keyword>
<name>A0A5B7HS13_PORTR</name>
<dbReference type="EMBL" id="VSRR010038267">
    <property type="protein sequence ID" value="MPC74112.1"/>
    <property type="molecule type" value="Genomic_DNA"/>
</dbReference>
<gene>
    <name evidence="2" type="ORF">E2C01_068460</name>
</gene>
<feature type="compositionally biased region" description="Acidic residues" evidence="1">
    <location>
        <begin position="90"/>
        <end position="110"/>
    </location>
</feature>
<accession>A0A5B7HS13</accession>
<feature type="region of interest" description="Disordered" evidence="1">
    <location>
        <begin position="27"/>
        <end position="57"/>
    </location>
</feature>
<evidence type="ECO:0000313" key="3">
    <source>
        <dbReference type="Proteomes" id="UP000324222"/>
    </source>
</evidence>
<dbReference type="AlphaFoldDB" id="A0A5B7HS13"/>
<dbReference type="Proteomes" id="UP000324222">
    <property type="component" value="Unassembled WGS sequence"/>
</dbReference>
<protein>
    <submittedName>
        <fullName evidence="2">Uncharacterized protein</fullName>
    </submittedName>
</protein>
<proteinExistence type="predicted"/>
<feature type="region of interest" description="Disordered" evidence="1">
    <location>
        <begin position="88"/>
        <end position="110"/>
    </location>
</feature>
<comment type="caution">
    <text evidence="2">The sequence shown here is derived from an EMBL/GenBank/DDBJ whole genome shotgun (WGS) entry which is preliminary data.</text>
</comment>
<feature type="compositionally biased region" description="Polar residues" evidence="1">
    <location>
        <begin position="44"/>
        <end position="57"/>
    </location>
</feature>
<evidence type="ECO:0000313" key="2">
    <source>
        <dbReference type="EMBL" id="MPC74112.1"/>
    </source>
</evidence>
<sequence>MIKSTTAPSLLAIPSIPCITPHLCRGPAPSTDHSSVPREYVVDPSSTSLSHTRSFNRSDPLSLTCAASRRRKSPIHQCTSSCASIIISDGGDDDYDDDDDDDDDDDGFLY</sequence>
<organism evidence="2 3">
    <name type="scientific">Portunus trituberculatus</name>
    <name type="common">Swimming crab</name>
    <name type="synonym">Neptunus trituberculatus</name>
    <dbReference type="NCBI Taxonomy" id="210409"/>
    <lineage>
        <taxon>Eukaryota</taxon>
        <taxon>Metazoa</taxon>
        <taxon>Ecdysozoa</taxon>
        <taxon>Arthropoda</taxon>
        <taxon>Crustacea</taxon>
        <taxon>Multicrustacea</taxon>
        <taxon>Malacostraca</taxon>
        <taxon>Eumalacostraca</taxon>
        <taxon>Eucarida</taxon>
        <taxon>Decapoda</taxon>
        <taxon>Pleocyemata</taxon>
        <taxon>Brachyura</taxon>
        <taxon>Eubrachyura</taxon>
        <taxon>Portunoidea</taxon>
        <taxon>Portunidae</taxon>
        <taxon>Portuninae</taxon>
        <taxon>Portunus</taxon>
    </lineage>
</organism>
<reference evidence="2 3" key="1">
    <citation type="submission" date="2019-05" db="EMBL/GenBank/DDBJ databases">
        <title>Another draft genome of Portunus trituberculatus and its Hox gene families provides insights of decapod evolution.</title>
        <authorList>
            <person name="Jeong J.-H."/>
            <person name="Song I."/>
            <person name="Kim S."/>
            <person name="Choi T."/>
            <person name="Kim D."/>
            <person name="Ryu S."/>
            <person name="Kim W."/>
        </authorList>
    </citation>
    <scope>NUCLEOTIDE SEQUENCE [LARGE SCALE GENOMIC DNA]</scope>
    <source>
        <tissue evidence="2">Muscle</tissue>
    </source>
</reference>
<evidence type="ECO:0000256" key="1">
    <source>
        <dbReference type="SAM" id="MobiDB-lite"/>
    </source>
</evidence>